<dbReference type="InterPro" id="IPR045455">
    <property type="entry name" value="NrS-1_pol-like_helicase"/>
</dbReference>
<dbReference type="PROSITE" id="PS51206">
    <property type="entry name" value="SF3_HELICASE_1"/>
    <property type="match status" value="1"/>
</dbReference>
<dbReference type="PANTHER" id="PTHR35372:SF2">
    <property type="entry name" value="SF3 HELICASE DOMAIN-CONTAINING PROTEIN"/>
    <property type="match status" value="1"/>
</dbReference>
<name>A0ABY9YX56_9GAMM</name>
<evidence type="ECO:0000256" key="2">
    <source>
        <dbReference type="ARBA" id="ARBA00022801"/>
    </source>
</evidence>
<dbReference type="InterPro" id="IPR006500">
    <property type="entry name" value="Helicase_put_C_phage/plasmid"/>
</dbReference>
<dbReference type="Gene3D" id="3.40.50.300">
    <property type="entry name" value="P-loop containing nucleotide triphosphate hydrolases"/>
    <property type="match status" value="1"/>
</dbReference>
<evidence type="ECO:0000256" key="3">
    <source>
        <dbReference type="ARBA" id="ARBA00022840"/>
    </source>
</evidence>
<evidence type="ECO:0000256" key="1">
    <source>
        <dbReference type="ARBA" id="ARBA00022741"/>
    </source>
</evidence>
<dbReference type="Pfam" id="PF08706">
    <property type="entry name" value="D5_N"/>
    <property type="match status" value="1"/>
</dbReference>
<dbReference type="SMART" id="SM00885">
    <property type="entry name" value="D5_N"/>
    <property type="match status" value="1"/>
</dbReference>
<keyword evidence="3" id="KW-0067">ATP-binding</keyword>
<dbReference type="Proteomes" id="UP001301869">
    <property type="component" value="Chromosome"/>
</dbReference>
<organism evidence="5 6">
    <name type="scientific">Halomonas piscis</name>
    <dbReference type="NCBI Taxonomy" id="3031727"/>
    <lineage>
        <taxon>Bacteria</taxon>
        <taxon>Pseudomonadati</taxon>
        <taxon>Pseudomonadota</taxon>
        <taxon>Gammaproteobacteria</taxon>
        <taxon>Oceanospirillales</taxon>
        <taxon>Halomonadaceae</taxon>
        <taxon>Halomonas</taxon>
    </lineage>
</organism>
<dbReference type="InterPro" id="IPR014818">
    <property type="entry name" value="Phage/plasmid_primase_P4_C"/>
</dbReference>
<evidence type="ECO:0000259" key="4">
    <source>
        <dbReference type="PROSITE" id="PS51206"/>
    </source>
</evidence>
<dbReference type="Pfam" id="PF19263">
    <property type="entry name" value="DUF5906"/>
    <property type="match status" value="1"/>
</dbReference>
<keyword evidence="1" id="KW-0547">Nucleotide-binding</keyword>
<dbReference type="InterPro" id="IPR014015">
    <property type="entry name" value="Helicase_SF3_DNA-vir"/>
</dbReference>
<dbReference type="EMBL" id="CP119391">
    <property type="protein sequence ID" value="WNK19361.1"/>
    <property type="molecule type" value="Genomic_DNA"/>
</dbReference>
<dbReference type="PANTHER" id="PTHR35372">
    <property type="entry name" value="ATP BINDING PROTEIN-RELATED"/>
    <property type="match status" value="1"/>
</dbReference>
<keyword evidence="2" id="KW-0378">Hydrolase</keyword>
<keyword evidence="6" id="KW-1185">Reference proteome</keyword>
<reference evidence="5 6" key="1">
    <citation type="submission" date="2023-03" db="EMBL/GenBank/DDBJ databases">
        <title>Halomonas sp. nov., isolated from Korean tranditional fermented seafood 'Jeotgal'.</title>
        <authorList>
            <person name="Kim B."/>
            <person name="Shin N.-R."/>
        </authorList>
    </citation>
    <scope>NUCLEOTIDE SEQUENCE [LARGE SCALE GENOMIC DNA]</scope>
    <source>
        <strain evidence="5 6">SG2L-4</strain>
    </source>
</reference>
<dbReference type="InterPro" id="IPR027417">
    <property type="entry name" value="P-loop_NTPase"/>
</dbReference>
<proteinExistence type="predicted"/>
<evidence type="ECO:0000313" key="5">
    <source>
        <dbReference type="EMBL" id="WNK19361.1"/>
    </source>
</evidence>
<dbReference type="SUPFAM" id="SSF52540">
    <property type="entry name" value="P-loop containing nucleoside triphosphate hydrolases"/>
    <property type="match status" value="1"/>
</dbReference>
<dbReference type="InterPro" id="IPR051620">
    <property type="entry name" value="ORF904-like_C"/>
</dbReference>
<protein>
    <submittedName>
        <fullName evidence="5">Phage/plasmid primase, P4 family</fullName>
    </submittedName>
</protein>
<sequence>MSFEDKGASFLDAAANAVPLRDDSAVSYDDVLAAAQALGKDSTPEAIGKVVADAAGLGGIAKRRVHEAIKESTGLPFSAMKAEESQEQEEGPSELELAEALVSEIGPENVLADHNFVWRWRDRGVWQRLEDRSVKQMAQRHIADRLEGVRKSNVDSVADLFKNEIFKDSHQFDVGPPECVNTPTGELVLDPAGFWSLEPHTREHYRTTQVPVAYDPQATAPQFERFLASTFEGDPDAADKRQVVLEMMGYTLMAHCRYEKFITLVGSGSNGKSVLMDVLKALVGSENTAAVQPSQFGRSFQRAHMDGKLANVVTEIPEGSVIDDAALKGITSGEATTVEHKNKDPYVMQPFATCWFGTNHMPHTRDFTGAFFRRAIVVEFNNKFSPEQGNCDPLLKDKLLAELPGILNMALTAYAGVMETGGFTMPASSRHAIGKWRMESDQVAQFVDAACIVGDVAPVDRWAPQGLYNQYRIWADNNGINKKIGQRKFLDRLATLGHPVEKRGGRRYVEGLRYDSAAFLGA</sequence>
<feature type="domain" description="SF3 helicase" evidence="4">
    <location>
        <begin position="239"/>
        <end position="393"/>
    </location>
</feature>
<dbReference type="NCBIfam" id="TIGR01613">
    <property type="entry name" value="primase_Cterm"/>
    <property type="match status" value="1"/>
</dbReference>
<accession>A0ABY9YX56</accession>
<gene>
    <name evidence="5" type="ORF">P1P91_10905</name>
</gene>
<dbReference type="RefSeq" id="WP_311882577.1">
    <property type="nucleotide sequence ID" value="NZ_CP119391.1"/>
</dbReference>
<evidence type="ECO:0000313" key="6">
    <source>
        <dbReference type="Proteomes" id="UP001301869"/>
    </source>
</evidence>